<proteinExistence type="predicted"/>
<sequence length="102" mass="11302">MNHTSTIRRADLRALVPVHTLNDLDWLVKESELMTGEPGREFVVAGADRPAFHVQLDQGGYQIRRTDHGDTQVAHRATVPDLFKHALGNALVCGLLYTSALQ</sequence>
<organism evidence="1 2">
    <name type="scientific">Roseateles aquatilis</name>
    <dbReference type="NCBI Taxonomy" id="431061"/>
    <lineage>
        <taxon>Bacteria</taxon>
        <taxon>Pseudomonadati</taxon>
        <taxon>Pseudomonadota</taxon>
        <taxon>Betaproteobacteria</taxon>
        <taxon>Burkholderiales</taxon>
        <taxon>Sphaerotilaceae</taxon>
        <taxon>Roseateles</taxon>
    </lineage>
</organism>
<evidence type="ECO:0000313" key="2">
    <source>
        <dbReference type="Proteomes" id="UP000197468"/>
    </source>
</evidence>
<evidence type="ECO:0000313" key="1">
    <source>
        <dbReference type="EMBL" id="OWQ90963.1"/>
    </source>
</evidence>
<reference evidence="1 2" key="1">
    <citation type="journal article" date="2008" name="Int. J. Syst. Evol. Microbiol.">
        <title>Description of Roseateles aquatilis sp. nov. and Roseateles terrae sp. nov., in the class Betaproteobacteria, and emended description of the genus Roseateles.</title>
        <authorList>
            <person name="Gomila M."/>
            <person name="Bowien B."/>
            <person name="Falsen E."/>
            <person name="Moore E.R."/>
            <person name="Lalucat J."/>
        </authorList>
    </citation>
    <scope>NUCLEOTIDE SEQUENCE [LARGE SCALE GENOMIC DNA]</scope>
    <source>
        <strain evidence="1 2">CCUG 48205</strain>
    </source>
</reference>
<keyword evidence="2" id="KW-1185">Reference proteome</keyword>
<gene>
    <name evidence="1" type="ORF">CDN99_12480</name>
</gene>
<accession>A0A246JE94</accession>
<dbReference type="RefSeq" id="WP_088385169.1">
    <property type="nucleotide sequence ID" value="NZ_NIOF01000004.1"/>
</dbReference>
<protein>
    <submittedName>
        <fullName evidence="1">Uncharacterized protein</fullName>
    </submittedName>
</protein>
<comment type="caution">
    <text evidence="1">The sequence shown here is derived from an EMBL/GenBank/DDBJ whole genome shotgun (WGS) entry which is preliminary data.</text>
</comment>
<dbReference type="AlphaFoldDB" id="A0A246JE94"/>
<dbReference type="Proteomes" id="UP000197468">
    <property type="component" value="Unassembled WGS sequence"/>
</dbReference>
<name>A0A246JE94_9BURK</name>
<dbReference type="EMBL" id="NIOF01000004">
    <property type="protein sequence ID" value="OWQ90963.1"/>
    <property type="molecule type" value="Genomic_DNA"/>
</dbReference>
<dbReference type="OrthoDB" id="8704006at2"/>